<dbReference type="KEGG" id="cvr:CHLNCDRAFT_142001"/>
<dbReference type="Pfam" id="PF00892">
    <property type="entry name" value="EamA"/>
    <property type="match status" value="2"/>
</dbReference>
<evidence type="ECO:0000313" key="10">
    <source>
        <dbReference type="Proteomes" id="UP000008141"/>
    </source>
</evidence>
<feature type="transmembrane region" description="Helical" evidence="7">
    <location>
        <begin position="235"/>
        <end position="252"/>
    </location>
</feature>
<proteinExistence type="inferred from homology"/>
<evidence type="ECO:0000259" key="8">
    <source>
        <dbReference type="Pfam" id="PF00892"/>
    </source>
</evidence>
<feature type="domain" description="EamA" evidence="8">
    <location>
        <begin position="327"/>
        <end position="466"/>
    </location>
</feature>
<dbReference type="GO" id="GO:0009507">
    <property type="term" value="C:chloroplast"/>
    <property type="evidence" value="ECO:0007669"/>
    <property type="project" value="TreeGrafter"/>
</dbReference>
<feature type="compositionally biased region" description="Gly residues" evidence="6">
    <location>
        <begin position="477"/>
        <end position="490"/>
    </location>
</feature>
<feature type="compositionally biased region" description="Low complexity" evidence="6">
    <location>
        <begin position="47"/>
        <end position="73"/>
    </location>
</feature>
<sequence length="497" mass="50337">MLHGSSTAVGCGPRPPVMLLPRPSPFAPRARPRASRHRLSCRAVDSQQQQQQVDRASPAAATAEPAAEQPAAAPHLECFDTGLGVECRIVTDGPEHVPVASPDEEAQAMLEQAKQLPHQSPTSVLDVLLLISPFFFWGTSMVAMKQLAPHTTPLLVASWRLLPAGAALLAWAAASGRKTPTDPRAWLAMALFGLGCLVEGLQRTSAGLGSVIIDSQPLTVALLASLLFGEKLGSAGVAGLFIGVAGLFLLEVPPSVLTSLPDSLAGAAFQLASSSGDVGNSAADAAAAAAAAASSSGAADLAAAAAGAAAAGGDSSGSGGGWSLWDSGEWWMLLAAQSMAVGTVMVRWVAKYCDPVVATGWHMLLGGVPLLALAAWQEGAEAPERLAQLTGLDALLLLYMSLLGSAASYGVFFYNASRGNLTALSSLTFLTPMFAAAGGYLALGETLTPLQLAGASVTLGAVALINNHSHSEEGEPRGPGSGSNGSGSGGSKQPAAE</sequence>
<dbReference type="SUPFAM" id="SSF103481">
    <property type="entry name" value="Multidrug resistance efflux transporter EmrE"/>
    <property type="match status" value="2"/>
</dbReference>
<keyword evidence="5 7" id="KW-0472">Membrane</keyword>
<evidence type="ECO:0000256" key="4">
    <source>
        <dbReference type="ARBA" id="ARBA00022989"/>
    </source>
</evidence>
<feature type="transmembrane region" description="Helical" evidence="7">
    <location>
        <begin position="421"/>
        <end position="443"/>
    </location>
</feature>
<evidence type="ECO:0000256" key="5">
    <source>
        <dbReference type="ARBA" id="ARBA00023136"/>
    </source>
</evidence>
<keyword evidence="10" id="KW-1185">Reference proteome</keyword>
<feature type="region of interest" description="Disordered" evidence="6">
    <location>
        <begin position="469"/>
        <end position="497"/>
    </location>
</feature>
<dbReference type="GO" id="GO:0016020">
    <property type="term" value="C:membrane"/>
    <property type="evidence" value="ECO:0007669"/>
    <property type="project" value="UniProtKB-SubCell"/>
</dbReference>
<evidence type="ECO:0000313" key="9">
    <source>
        <dbReference type="EMBL" id="EFN57925.1"/>
    </source>
</evidence>
<dbReference type="STRING" id="554065.E1Z7I4"/>
<keyword evidence="3 7" id="KW-0812">Transmembrane</keyword>
<comment type="subcellular location">
    <subcellularLocation>
        <location evidence="1">Membrane</location>
        <topology evidence="1">Multi-pass membrane protein</topology>
    </subcellularLocation>
</comment>
<dbReference type="GeneID" id="17357604"/>
<dbReference type="InterPro" id="IPR050638">
    <property type="entry name" value="AA-Vitamin_Transporters"/>
</dbReference>
<evidence type="ECO:0000256" key="2">
    <source>
        <dbReference type="ARBA" id="ARBA00007635"/>
    </source>
</evidence>
<organism evidence="10">
    <name type="scientific">Chlorella variabilis</name>
    <name type="common">Green alga</name>
    <dbReference type="NCBI Taxonomy" id="554065"/>
    <lineage>
        <taxon>Eukaryota</taxon>
        <taxon>Viridiplantae</taxon>
        <taxon>Chlorophyta</taxon>
        <taxon>core chlorophytes</taxon>
        <taxon>Trebouxiophyceae</taxon>
        <taxon>Chlorellales</taxon>
        <taxon>Chlorellaceae</taxon>
        <taxon>Chlorella clade</taxon>
        <taxon>Chlorella</taxon>
    </lineage>
</organism>
<comment type="similarity">
    <text evidence="2">Belongs to the drug/metabolite transporter (DMT) superfamily. Plant drug/metabolite exporter (P-DME) (TC 2.A.7.4) family.</text>
</comment>
<dbReference type="InterPro" id="IPR000620">
    <property type="entry name" value="EamA_dom"/>
</dbReference>
<accession>E1Z7I4</accession>
<dbReference type="RefSeq" id="XP_005850027.1">
    <property type="nucleotide sequence ID" value="XM_005849965.1"/>
</dbReference>
<name>E1Z7I4_CHLVA</name>
<feature type="transmembrane region" description="Helical" evidence="7">
    <location>
        <begin position="356"/>
        <end position="376"/>
    </location>
</feature>
<evidence type="ECO:0000256" key="1">
    <source>
        <dbReference type="ARBA" id="ARBA00004141"/>
    </source>
</evidence>
<feature type="compositionally biased region" description="Pro residues" evidence="6">
    <location>
        <begin position="13"/>
        <end position="26"/>
    </location>
</feature>
<evidence type="ECO:0000256" key="3">
    <source>
        <dbReference type="ARBA" id="ARBA00022692"/>
    </source>
</evidence>
<dbReference type="FunCoup" id="E1Z7I4">
    <property type="interactions" value="377"/>
</dbReference>
<feature type="transmembrane region" description="Helical" evidence="7">
    <location>
        <begin position="396"/>
        <end position="414"/>
    </location>
</feature>
<dbReference type="eggNOG" id="ENOG502QQKE">
    <property type="taxonomic scope" value="Eukaryota"/>
</dbReference>
<feature type="transmembrane region" description="Helical" evidence="7">
    <location>
        <begin position="330"/>
        <end position="349"/>
    </location>
</feature>
<dbReference type="PANTHER" id="PTHR32322:SF2">
    <property type="entry name" value="EAMA DOMAIN-CONTAINING PROTEIN"/>
    <property type="match status" value="1"/>
</dbReference>
<evidence type="ECO:0000256" key="7">
    <source>
        <dbReference type="SAM" id="Phobius"/>
    </source>
</evidence>
<gene>
    <name evidence="9" type="ORF">CHLNCDRAFT_142001</name>
</gene>
<evidence type="ECO:0000256" key="6">
    <source>
        <dbReference type="SAM" id="MobiDB-lite"/>
    </source>
</evidence>
<dbReference type="AlphaFoldDB" id="E1Z7I4"/>
<dbReference type="InParanoid" id="E1Z7I4"/>
<feature type="compositionally biased region" description="Basic residues" evidence="6">
    <location>
        <begin position="30"/>
        <end position="40"/>
    </location>
</feature>
<dbReference type="Proteomes" id="UP000008141">
    <property type="component" value="Unassembled WGS sequence"/>
</dbReference>
<dbReference type="PANTHER" id="PTHR32322">
    <property type="entry name" value="INNER MEMBRANE TRANSPORTER"/>
    <property type="match status" value="1"/>
</dbReference>
<reference evidence="9 10" key="1">
    <citation type="journal article" date="2010" name="Plant Cell">
        <title>The Chlorella variabilis NC64A genome reveals adaptation to photosymbiosis, coevolution with viruses, and cryptic sex.</title>
        <authorList>
            <person name="Blanc G."/>
            <person name="Duncan G."/>
            <person name="Agarkova I."/>
            <person name="Borodovsky M."/>
            <person name="Gurnon J."/>
            <person name="Kuo A."/>
            <person name="Lindquist E."/>
            <person name="Lucas S."/>
            <person name="Pangilinan J."/>
            <person name="Polle J."/>
            <person name="Salamov A."/>
            <person name="Terry A."/>
            <person name="Yamada T."/>
            <person name="Dunigan D.D."/>
            <person name="Grigoriev I.V."/>
            <person name="Claverie J.M."/>
            <person name="Van Etten J.L."/>
        </authorList>
    </citation>
    <scope>NUCLEOTIDE SEQUENCE [LARGE SCALE GENOMIC DNA]</scope>
    <source>
        <strain evidence="9 10">NC64A</strain>
    </source>
</reference>
<dbReference type="OrthoDB" id="1917929at2759"/>
<feature type="domain" description="EamA" evidence="8">
    <location>
        <begin position="127"/>
        <end position="250"/>
    </location>
</feature>
<keyword evidence="4 7" id="KW-1133">Transmembrane helix</keyword>
<dbReference type="InterPro" id="IPR037185">
    <property type="entry name" value="EmrE-like"/>
</dbReference>
<dbReference type="EMBL" id="GL433838">
    <property type="protein sequence ID" value="EFN57925.1"/>
    <property type="molecule type" value="Genomic_DNA"/>
</dbReference>
<protein>
    <recommendedName>
        <fullName evidence="8">EamA domain-containing protein</fullName>
    </recommendedName>
</protein>
<feature type="transmembrane region" description="Helical" evidence="7">
    <location>
        <begin position="208"/>
        <end position="228"/>
    </location>
</feature>
<dbReference type="OMA" id="AMAWISI"/>
<feature type="region of interest" description="Disordered" evidence="6">
    <location>
        <begin position="1"/>
        <end position="73"/>
    </location>
</feature>